<organism evidence="8 9">
    <name type="scientific">Lacimicrobium alkaliphilum</name>
    <dbReference type="NCBI Taxonomy" id="1526571"/>
    <lineage>
        <taxon>Bacteria</taxon>
        <taxon>Pseudomonadati</taxon>
        <taxon>Pseudomonadota</taxon>
        <taxon>Gammaproteobacteria</taxon>
        <taxon>Alteromonadales</taxon>
        <taxon>Alteromonadaceae</taxon>
        <taxon>Lacimicrobium</taxon>
    </lineage>
</organism>
<comment type="catalytic activity">
    <reaction evidence="1 6">
        <text>7,8-dihydroneopterin = 6-hydroxymethyl-7,8-dihydropterin + glycolaldehyde</text>
        <dbReference type="Rhea" id="RHEA:10540"/>
        <dbReference type="ChEBI" id="CHEBI:17001"/>
        <dbReference type="ChEBI" id="CHEBI:17071"/>
        <dbReference type="ChEBI" id="CHEBI:44841"/>
        <dbReference type="EC" id="4.1.2.25"/>
    </reaction>
</comment>
<proteinExistence type="inferred from homology"/>
<dbReference type="Pfam" id="PF02152">
    <property type="entry name" value="FolB"/>
    <property type="match status" value="1"/>
</dbReference>
<comment type="function">
    <text evidence="6">Catalyzes the conversion of 7,8-dihydroneopterin to 6-hydroxymethyl-7,8-dihydropterin.</text>
</comment>
<dbReference type="InterPro" id="IPR006156">
    <property type="entry name" value="Dihydroneopterin_aldolase"/>
</dbReference>
<comment type="pathway">
    <text evidence="2 6">Cofactor biosynthesis; tetrahydrofolate biosynthesis; 2-amino-4-hydroxy-6-hydroxymethyl-7,8-dihydropteridine diphosphate from 7,8-dihydroneopterin triphosphate: step 3/4.</text>
</comment>
<evidence type="ECO:0000256" key="2">
    <source>
        <dbReference type="ARBA" id="ARBA00005013"/>
    </source>
</evidence>
<evidence type="ECO:0000256" key="3">
    <source>
        <dbReference type="ARBA" id="ARBA00005708"/>
    </source>
</evidence>
<dbReference type="PANTHER" id="PTHR42844:SF1">
    <property type="entry name" value="DIHYDRONEOPTERIN ALDOLASE 1-RELATED"/>
    <property type="match status" value="1"/>
</dbReference>
<keyword evidence="9" id="KW-1185">Reference proteome</keyword>
<keyword evidence="5 6" id="KW-0456">Lyase</keyword>
<comment type="caution">
    <text evidence="8">The sequence shown here is derived from an EMBL/GenBank/DDBJ whole genome shotgun (WGS) entry which is preliminary data.</text>
</comment>
<comment type="similarity">
    <text evidence="3 6">Belongs to the DHNA family.</text>
</comment>
<evidence type="ECO:0000256" key="4">
    <source>
        <dbReference type="ARBA" id="ARBA00022909"/>
    </source>
</evidence>
<feature type="domain" description="Dihydroneopterin aldolase/epimerase" evidence="7">
    <location>
        <begin position="4"/>
        <end position="114"/>
    </location>
</feature>
<evidence type="ECO:0000256" key="1">
    <source>
        <dbReference type="ARBA" id="ARBA00001353"/>
    </source>
</evidence>
<dbReference type="InterPro" id="IPR043133">
    <property type="entry name" value="GTP-CH-I_C/QueF"/>
</dbReference>
<accession>A0ABQ1QWF2</accession>
<dbReference type="EMBL" id="BMGJ01000001">
    <property type="protein sequence ID" value="GGD49577.1"/>
    <property type="molecule type" value="Genomic_DNA"/>
</dbReference>
<name>A0ABQ1QWF2_9ALTE</name>
<evidence type="ECO:0000313" key="8">
    <source>
        <dbReference type="EMBL" id="GGD49577.1"/>
    </source>
</evidence>
<evidence type="ECO:0000256" key="5">
    <source>
        <dbReference type="ARBA" id="ARBA00023239"/>
    </source>
</evidence>
<dbReference type="PANTHER" id="PTHR42844">
    <property type="entry name" value="DIHYDRONEOPTERIN ALDOLASE 1-RELATED"/>
    <property type="match status" value="1"/>
</dbReference>
<keyword evidence="4 6" id="KW-0289">Folate biosynthesis</keyword>
<evidence type="ECO:0000313" key="9">
    <source>
        <dbReference type="Proteomes" id="UP000614272"/>
    </source>
</evidence>
<dbReference type="RefSeq" id="WP_099033513.1">
    <property type="nucleotide sequence ID" value="NZ_BMGJ01000001.1"/>
</dbReference>
<dbReference type="Proteomes" id="UP000614272">
    <property type="component" value="Unassembled WGS sequence"/>
</dbReference>
<evidence type="ECO:0000256" key="6">
    <source>
        <dbReference type="RuleBase" id="RU362079"/>
    </source>
</evidence>
<dbReference type="NCBIfam" id="TIGR00526">
    <property type="entry name" value="folB_dom"/>
    <property type="match status" value="1"/>
</dbReference>
<reference evidence="9" key="1">
    <citation type="journal article" date="2019" name="Int. J. Syst. Evol. Microbiol.">
        <title>The Global Catalogue of Microorganisms (GCM) 10K type strain sequencing project: providing services to taxonomists for standard genome sequencing and annotation.</title>
        <authorList>
            <consortium name="The Broad Institute Genomics Platform"/>
            <consortium name="The Broad Institute Genome Sequencing Center for Infectious Disease"/>
            <person name="Wu L."/>
            <person name="Ma J."/>
        </authorList>
    </citation>
    <scope>NUCLEOTIDE SEQUENCE [LARGE SCALE GENOMIC DNA]</scope>
    <source>
        <strain evidence="9">CGMCC 1.12923</strain>
    </source>
</reference>
<dbReference type="SMART" id="SM00905">
    <property type="entry name" value="FolB"/>
    <property type="match status" value="1"/>
</dbReference>
<dbReference type="NCBIfam" id="TIGR00525">
    <property type="entry name" value="folB"/>
    <property type="match status" value="1"/>
</dbReference>
<dbReference type="EC" id="4.1.2.25" evidence="6"/>
<dbReference type="SUPFAM" id="SSF55620">
    <property type="entry name" value="Tetrahydrobiopterin biosynthesis enzymes-like"/>
    <property type="match status" value="1"/>
</dbReference>
<dbReference type="InterPro" id="IPR006157">
    <property type="entry name" value="FolB_dom"/>
</dbReference>
<evidence type="ECO:0000259" key="7">
    <source>
        <dbReference type="SMART" id="SM00905"/>
    </source>
</evidence>
<gene>
    <name evidence="8" type="primary">folB-1</name>
    <name evidence="8" type="ORF">GCM10011357_01920</name>
</gene>
<dbReference type="Gene3D" id="3.30.1130.10">
    <property type="match status" value="1"/>
</dbReference>
<sequence>MDKVIIEGLQVQSLIGVYDWERTARRPLLVDVTLEVDLAAAAATDDVRDTIDYASVADTLERVALKSQFFLLEALAGAMLEALFTDFAVQGATVKLSKPDILPNAANVAIQLSRRKH</sequence>
<protein>
    <recommendedName>
        <fullName evidence="6">7,8-dihydroneopterin aldolase</fullName>
        <ecNumber evidence="6">4.1.2.25</ecNumber>
    </recommendedName>
</protein>